<dbReference type="InterPro" id="IPR001584">
    <property type="entry name" value="Integrase_cat-core"/>
</dbReference>
<dbReference type="GO" id="GO:0003676">
    <property type="term" value="F:nucleic acid binding"/>
    <property type="evidence" value="ECO:0007669"/>
    <property type="project" value="InterPro"/>
</dbReference>
<feature type="compositionally biased region" description="Basic residues" evidence="1">
    <location>
        <begin position="420"/>
        <end position="434"/>
    </location>
</feature>
<dbReference type="PROSITE" id="PS50994">
    <property type="entry name" value="INTEGRASE"/>
    <property type="match status" value="1"/>
</dbReference>
<evidence type="ECO:0000313" key="4">
    <source>
        <dbReference type="Proteomes" id="UP000035068"/>
    </source>
</evidence>
<feature type="region of interest" description="Disordered" evidence="1">
    <location>
        <begin position="153"/>
        <end position="180"/>
    </location>
</feature>
<protein>
    <recommendedName>
        <fullName evidence="2">Integrase catalytic domain-containing protein</fullName>
    </recommendedName>
</protein>
<dbReference type="RefSeq" id="WP_040099790.1">
    <property type="nucleotide sequence ID" value="NZ_JWJD01000004.1"/>
</dbReference>
<sequence>MLSINDFLCAAPDTSTVIEGVSRLVGVDSQNFAYLIRVDESPLKGPIQIPMLQLQAAIQAGEVLLDQEITIELPPTLEVLNSAGIEKVKKSMDVLTPLVLDDNVLFNPEYRARMFAQRGEECKIHPRQIRRLYYRYMWGGQTELALAPMFSRCGGRGQKQKPGSKKRGRKPQDSTVASQVSLPDVREKLEKGAKKFYLPDGLTLEEAFIETKNKYFTRGLHIERGAPVTAILLPKEQLPSLAQFRYVCGYLGKTRKNGRRIRQKLVEWEFRGRNRDNVPGPGYRFEIDATKLQVRLVSRYDRSKTLKDPTLYAIIDVWSGAIVGYALSFHNASWALASKALQNCFTDKQEVFERLGMNWYSREDWPCQHLPQRLAADRGELVSNKAGLIPEIGLKVEIMPPMCPQLKGKVEASIKDVKHGHSHRLPGRHPKNRQRRETDGTETAALTIEEMERVIVEIIIGLNHEPAPAAHIPPEMIEEGETDVTRIGLYRWGVERYTLTRSLTKEKIWESLLMKGEAALTPKGLNFKCQTYRLPAGANVMSRWRASGKGNPLVHVRYDEHHADQIWFMDQKEKKWVPASNVSENIKRRKAAFYELEISRQEVKHLRRLAKDENLHRESERRQRINAIITQAEEETKEDRKGVSIAGRKKDRMENTQLERAASEMIASGATAMAPAPQPTPAVGAQKDITGAVSPGPLPAPSGETKNHPENKIHPAELSIQMWED</sequence>
<feature type="domain" description="Integrase catalytic" evidence="2">
    <location>
        <begin position="275"/>
        <end position="481"/>
    </location>
</feature>
<feature type="region of interest" description="Disordered" evidence="1">
    <location>
        <begin position="673"/>
        <end position="725"/>
    </location>
</feature>
<feature type="compositionally biased region" description="Basic residues" evidence="1">
    <location>
        <begin position="158"/>
        <end position="169"/>
    </location>
</feature>
<dbReference type="Gene3D" id="3.30.420.10">
    <property type="entry name" value="Ribonuclease H-like superfamily/Ribonuclease H"/>
    <property type="match status" value="1"/>
</dbReference>
<evidence type="ECO:0000313" key="3">
    <source>
        <dbReference type="EMBL" id="KIH76256.1"/>
    </source>
</evidence>
<comment type="caution">
    <text evidence="3">The sequence shown here is derived from an EMBL/GenBank/DDBJ whole genome shotgun (WGS) entry which is preliminary data.</text>
</comment>
<dbReference type="AlphaFoldDB" id="A0A0C2HH11"/>
<organism evidence="3 4">
    <name type="scientific">Geoalkalibacter ferrihydriticus DSM 17813</name>
    <dbReference type="NCBI Taxonomy" id="1121915"/>
    <lineage>
        <taxon>Bacteria</taxon>
        <taxon>Pseudomonadati</taxon>
        <taxon>Thermodesulfobacteriota</taxon>
        <taxon>Desulfuromonadia</taxon>
        <taxon>Desulfuromonadales</taxon>
        <taxon>Geoalkalibacteraceae</taxon>
        <taxon>Geoalkalibacter</taxon>
    </lineage>
</organism>
<dbReference type="GO" id="GO:0015074">
    <property type="term" value="P:DNA integration"/>
    <property type="evidence" value="ECO:0007669"/>
    <property type="project" value="InterPro"/>
</dbReference>
<gene>
    <name evidence="3" type="ORF">GFER_11605</name>
</gene>
<keyword evidence="4" id="KW-1185">Reference proteome</keyword>
<accession>A0A0C2HH11</accession>
<dbReference type="InterPro" id="IPR036397">
    <property type="entry name" value="RNaseH_sf"/>
</dbReference>
<dbReference type="Proteomes" id="UP000035068">
    <property type="component" value="Unassembled WGS sequence"/>
</dbReference>
<feature type="compositionally biased region" description="Basic and acidic residues" evidence="1">
    <location>
        <begin position="705"/>
        <end position="715"/>
    </location>
</feature>
<evidence type="ECO:0000256" key="1">
    <source>
        <dbReference type="SAM" id="MobiDB-lite"/>
    </source>
</evidence>
<feature type="region of interest" description="Disordered" evidence="1">
    <location>
        <begin position="633"/>
        <end position="656"/>
    </location>
</feature>
<name>A0A0C2HH11_9BACT</name>
<reference evidence="3 4" key="1">
    <citation type="submission" date="2014-12" db="EMBL/GenBank/DDBJ databases">
        <title>Genomes of Geoalkalibacter ferrihydriticus and Geoalkalibacter subterraneus, two haloalkaliphilic metal-reducing members of the Geobacteraceae.</title>
        <authorList>
            <person name="Badalamenti J.P."/>
            <person name="Torres C.I."/>
            <person name="Krajmalnik-Brown R."/>
            <person name="Bond D.R."/>
        </authorList>
    </citation>
    <scope>NUCLEOTIDE SEQUENCE [LARGE SCALE GENOMIC DNA]</scope>
    <source>
        <strain evidence="3 4">DSM 17813</strain>
    </source>
</reference>
<proteinExistence type="predicted"/>
<evidence type="ECO:0000259" key="2">
    <source>
        <dbReference type="PROSITE" id="PS50994"/>
    </source>
</evidence>
<dbReference type="EMBL" id="JWJD01000004">
    <property type="protein sequence ID" value="KIH76256.1"/>
    <property type="molecule type" value="Genomic_DNA"/>
</dbReference>
<feature type="region of interest" description="Disordered" evidence="1">
    <location>
        <begin position="417"/>
        <end position="440"/>
    </location>
</feature>